<feature type="domain" description="C2H2-type" evidence="10">
    <location>
        <begin position="456"/>
        <end position="486"/>
    </location>
</feature>
<accession>A0A8C9SF23</accession>
<dbReference type="Gene3D" id="3.30.40.10">
    <property type="entry name" value="Zinc/RING finger domain, C3HC4 (zinc finger)"/>
    <property type="match status" value="1"/>
</dbReference>
<dbReference type="Ensembl" id="ENSSFOT00015033605.2">
    <property type="protein sequence ID" value="ENSSFOP00015033240.1"/>
    <property type="gene ID" value="ENSSFOG00015021216.2"/>
</dbReference>
<evidence type="ECO:0000256" key="8">
    <source>
        <dbReference type="SAM" id="Coils"/>
    </source>
</evidence>
<dbReference type="CDD" id="cd20104">
    <property type="entry name" value="MBT_PHF20L1-like"/>
    <property type="match status" value="1"/>
</dbReference>
<dbReference type="SUPFAM" id="SSF57903">
    <property type="entry name" value="FYVE/PHD zinc finger"/>
    <property type="match status" value="1"/>
</dbReference>
<dbReference type="Pfam" id="PF18115">
    <property type="entry name" value="Tudor_3"/>
    <property type="match status" value="1"/>
</dbReference>
<dbReference type="CDD" id="cd20453">
    <property type="entry name" value="Tudor_PHF20"/>
    <property type="match status" value="1"/>
</dbReference>
<evidence type="ECO:0000256" key="3">
    <source>
        <dbReference type="ARBA" id="ARBA00022737"/>
    </source>
</evidence>
<organism evidence="11 12">
    <name type="scientific">Scleropages formosus</name>
    <name type="common">Asian bonytongue</name>
    <name type="synonym">Osteoglossum formosum</name>
    <dbReference type="NCBI Taxonomy" id="113540"/>
    <lineage>
        <taxon>Eukaryota</taxon>
        <taxon>Metazoa</taxon>
        <taxon>Chordata</taxon>
        <taxon>Craniata</taxon>
        <taxon>Vertebrata</taxon>
        <taxon>Euteleostomi</taxon>
        <taxon>Actinopterygii</taxon>
        <taxon>Neopterygii</taxon>
        <taxon>Teleostei</taxon>
        <taxon>Osteoglossocephala</taxon>
        <taxon>Osteoglossomorpha</taxon>
        <taxon>Osteoglossiformes</taxon>
        <taxon>Osteoglossidae</taxon>
        <taxon>Scleropages</taxon>
    </lineage>
</organism>
<keyword evidence="2" id="KW-0479">Metal-binding</keyword>
<dbReference type="PROSITE" id="PS50157">
    <property type="entry name" value="ZINC_FINGER_C2H2_2"/>
    <property type="match status" value="1"/>
</dbReference>
<keyword evidence="3" id="KW-0677">Repeat</keyword>
<dbReference type="GO" id="GO:0044545">
    <property type="term" value="C:NSL complex"/>
    <property type="evidence" value="ECO:0007669"/>
    <property type="project" value="TreeGrafter"/>
</dbReference>
<feature type="region of interest" description="Disordered" evidence="9">
    <location>
        <begin position="139"/>
        <end position="250"/>
    </location>
</feature>
<dbReference type="InterPro" id="IPR001965">
    <property type="entry name" value="Znf_PHD"/>
</dbReference>
<feature type="compositionally biased region" description="Basic residues" evidence="9">
    <location>
        <begin position="595"/>
        <end position="616"/>
    </location>
</feature>
<proteinExistence type="predicted"/>
<dbReference type="PROSITE" id="PS01359">
    <property type="entry name" value="ZF_PHD_1"/>
    <property type="match status" value="1"/>
</dbReference>
<dbReference type="Pfam" id="PF02820">
    <property type="entry name" value="MBT"/>
    <property type="match status" value="1"/>
</dbReference>
<reference evidence="11" key="3">
    <citation type="submission" date="2025-09" db="UniProtKB">
        <authorList>
            <consortium name="Ensembl"/>
        </authorList>
    </citation>
    <scope>IDENTIFICATION</scope>
</reference>
<evidence type="ECO:0000256" key="1">
    <source>
        <dbReference type="ARBA" id="ARBA00004123"/>
    </source>
</evidence>
<dbReference type="InterPro" id="IPR002999">
    <property type="entry name" value="Tudor"/>
</dbReference>
<dbReference type="PANTHER" id="PTHR15856">
    <property type="entry name" value="PHD FINGER PROTEIN 20-RELATED"/>
    <property type="match status" value="1"/>
</dbReference>
<dbReference type="GeneID" id="108937028"/>
<dbReference type="GO" id="GO:0008270">
    <property type="term" value="F:zinc ion binding"/>
    <property type="evidence" value="ECO:0007669"/>
    <property type="project" value="UniProtKB-KW"/>
</dbReference>
<feature type="region of interest" description="Disordered" evidence="9">
    <location>
        <begin position="506"/>
        <end position="633"/>
    </location>
</feature>
<dbReference type="InterPro" id="IPR011011">
    <property type="entry name" value="Znf_FYVE_PHD"/>
</dbReference>
<dbReference type="SMART" id="SM00333">
    <property type="entry name" value="TUDOR"/>
    <property type="match status" value="2"/>
</dbReference>
<comment type="subcellular location">
    <subcellularLocation>
        <location evidence="1">Nucleus</location>
    </subcellularLocation>
</comment>
<dbReference type="AlphaFoldDB" id="A0A8C9SF23"/>
<evidence type="ECO:0000256" key="9">
    <source>
        <dbReference type="SAM" id="MobiDB-lite"/>
    </source>
</evidence>
<evidence type="ECO:0000256" key="7">
    <source>
        <dbReference type="PROSITE-ProRule" id="PRU00042"/>
    </source>
</evidence>
<feature type="compositionally biased region" description="Polar residues" evidence="9">
    <location>
        <begin position="517"/>
        <end position="539"/>
    </location>
</feature>
<dbReference type="KEGG" id="sfm:108937028"/>
<evidence type="ECO:0000256" key="5">
    <source>
        <dbReference type="ARBA" id="ARBA00022833"/>
    </source>
</evidence>
<dbReference type="GO" id="GO:0006357">
    <property type="term" value="P:regulation of transcription by RNA polymerase II"/>
    <property type="evidence" value="ECO:0007669"/>
    <property type="project" value="TreeGrafter"/>
</dbReference>
<reference evidence="11" key="2">
    <citation type="submission" date="2025-08" db="UniProtKB">
        <authorList>
            <consortium name="Ensembl"/>
        </authorList>
    </citation>
    <scope>IDENTIFICATION</scope>
</reference>
<name>A0A8C9SF23_SCLFO</name>
<keyword evidence="5" id="KW-0862">Zinc</keyword>
<dbReference type="InterPro" id="IPR004092">
    <property type="entry name" value="Mbt"/>
</dbReference>
<dbReference type="SMART" id="SM00249">
    <property type="entry name" value="PHD"/>
    <property type="match status" value="1"/>
</dbReference>
<dbReference type="OrthoDB" id="161570at2759"/>
<protein>
    <submittedName>
        <fullName evidence="11">PHD finger protein 20-like</fullName>
    </submittedName>
</protein>
<dbReference type="Proteomes" id="UP000694397">
    <property type="component" value="Chromosome 2"/>
</dbReference>
<feature type="region of interest" description="Disordered" evidence="9">
    <location>
        <begin position="342"/>
        <end position="393"/>
    </location>
</feature>
<dbReference type="FunFam" id="2.30.30.140:FF:000049">
    <property type="entry name" value="PHD finger protein 20 (Predicted)"/>
    <property type="match status" value="1"/>
</dbReference>
<feature type="coiled-coil region" evidence="8">
    <location>
        <begin position="949"/>
        <end position="1012"/>
    </location>
</feature>
<dbReference type="InterPro" id="IPR043449">
    <property type="entry name" value="PHF20-like"/>
</dbReference>
<dbReference type="PANTHER" id="PTHR15856:SF27">
    <property type="entry name" value="PHD FINGER PROTEIN 20"/>
    <property type="match status" value="1"/>
</dbReference>
<keyword evidence="12" id="KW-1185">Reference proteome</keyword>
<keyword evidence="4 7" id="KW-0863">Zinc-finger</keyword>
<evidence type="ECO:0000256" key="4">
    <source>
        <dbReference type="ARBA" id="ARBA00022771"/>
    </source>
</evidence>
<feature type="compositionally biased region" description="Basic and acidic residues" evidence="9">
    <location>
        <begin position="300"/>
        <end position="310"/>
    </location>
</feature>
<keyword evidence="6" id="KW-0539">Nucleus</keyword>
<dbReference type="Gene3D" id="3.30.160.60">
    <property type="entry name" value="Classic Zinc Finger"/>
    <property type="match status" value="1"/>
</dbReference>
<dbReference type="InterPro" id="IPR019786">
    <property type="entry name" value="Zinc_finger_PHD-type_CS"/>
</dbReference>
<feature type="compositionally biased region" description="Basic and acidic residues" evidence="9">
    <location>
        <begin position="227"/>
        <end position="250"/>
    </location>
</feature>
<dbReference type="InterPro" id="IPR041297">
    <property type="entry name" value="Crb2_Tudor"/>
</dbReference>
<evidence type="ECO:0000256" key="2">
    <source>
        <dbReference type="ARBA" id="ARBA00022723"/>
    </source>
</evidence>
<reference evidence="11 12" key="1">
    <citation type="submission" date="2019-04" db="EMBL/GenBank/DDBJ databases">
        <authorList>
            <consortium name="Wellcome Sanger Institute Data Sharing"/>
        </authorList>
    </citation>
    <scope>NUCLEOTIDE SEQUENCE [LARGE SCALE GENOMIC DNA]</scope>
</reference>
<dbReference type="RefSeq" id="XP_018612287.1">
    <property type="nucleotide sequence ID" value="XM_018756771.2"/>
</dbReference>
<feature type="compositionally biased region" description="Acidic residues" evidence="9">
    <location>
        <begin position="192"/>
        <end position="209"/>
    </location>
</feature>
<keyword evidence="8" id="KW-0175">Coiled coil</keyword>
<feature type="compositionally biased region" description="Polar residues" evidence="9">
    <location>
        <begin position="354"/>
        <end position="384"/>
    </location>
</feature>
<evidence type="ECO:0000256" key="6">
    <source>
        <dbReference type="ARBA" id="ARBA00023242"/>
    </source>
</evidence>
<gene>
    <name evidence="11" type="primary">LOC108937028</name>
</gene>
<dbReference type="InterPro" id="IPR013087">
    <property type="entry name" value="Znf_C2H2_type"/>
</dbReference>
<feature type="compositionally biased region" description="Basic and acidic residues" evidence="9">
    <location>
        <begin position="139"/>
        <end position="168"/>
    </location>
</feature>
<dbReference type="Gene3D" id="2.30.30.140">
    <property type="match status" value="2"/>
</dbReference>
<feature type="region of interest" description="Disordered" evidence="9">
    <location>
        <begin position="291"/>
        <end position="330"/>
    </location>
</feature>
<evidence type="ECO:0000259" key="10">
    <source>
        <dbReference type="PROSITE" id="PS50157"/>
    </source>
</evidence>
<dbReference type="GO" id="GO:0071339">
    <property type="term" value="C:MLL1 complex"/>
    <property type="evidence" value="ECO:0007669"/>
    <property type="project" value="TreeGrafter"/>
</dbReference>
<dbReference type="SUPFAM" id="SSF63748">
    <property type="entry name" value="Tudor/PWWP/MBT"/>
    <property type="match status" value="2"/>
</dbReference>
<feature type="compositionally biased region" description="Basic and acidic residues" evidence="9">
    <location>
        <begin position="566"/>
        <end position="594"/>
    </location>
</feature>
<evidence type="ECO:0000313" key="12">
    <source>
        <dbReference type="Proteomes" id="UP000694397"/>
    </source>
</evidence>
<dbReference type="Pfam" id="PF20826">
    <property type="entry name" value="PHD_5"/>
    <property type="match status" value="1"/>
</dbReference>
<evidence type="ECO:0000313" key="11">
    <source>
        <dbReference type="Ensembl" id="ENSSFOP00015033240.1"/>
    </source>
</evidence>
<dbReference type="InterPro" id="IPR013083">
    <property type="entry name" value="Znf_RING/FYVE/PHD"/>
</dbReference>
<dbReference type="PROSITE" id="PS00028">
    <property type="entry name" value="ZINC_FINGER_C2H2_1"/>
    <property type="match status" value="1"/>
</dbReference>
<sequence length="1018" mass="115755">MTRPPPNRRGITFEVGAPLEARDSLKNWYPASIEKIDYEEERVLIHYRQWSHRYDEWFDWSSPYLRPVDRIQLRREGLKENSSRSVFHVNEKVLASWSDCRFYPAKVLSVNKDASYTVKFFDGVVQTVKEIHVKPFFKDKKGGKSRSQDKKGDKQVVRKQLSEKDRKPLGNVGSAQENGHVKNRRIKSTVDHDEDSGKEDEGEEQENGDGSEKKRLMLGSEDMAEVECEKPAREGDHMRELSQKPEVRDGKINQAASGEVNCMVDCKSENESWDCTTPQGVMEIQAKESISEPPAMLKAVQEKTPTEHHSQSSRRQTRFTRGGAKKQREVLELRKRKICLGQSIPSKRSKRDLSTGSAESKSNATTDPSDQKLCQSDMVTSQPAGSVGEREAHGVSDQLEVPYPAKGNGQAPPVQAPVVRGTHLPNRNKYSREPLYRVVKNQPPPVLSINLDHNPFKCKAPGCLKSFRKAKLLHYHVKYYHGGDKAAEGELSPTRSIQTRASERQMMALESPRTRRSTSASFNSSLQNSHRNLQPSRTARQNERKRTLASPSASGVSHRRPSLLGKSDEDQVKSRSRPTEGEHGVVHTEKDRGRLKERKHIGFLHIKLKKKKRKKSKSDEDSGSNWSADSPIWSEEELDISTPSQVQEADLCAKDSEVVSCICEVQEENNFMIQCEECLTWQHTTCMGLTEDNVPETYFCHMCRGRPGRRQSLHYWCDWDWLSNGHMYGLSFLEENYSHQNAKKIVATHQLLGDVHHVLQVLSSLRLKIDILQSHSHHDLKLWCQPWKRADWPRKKGGTENGVVPSVTIDLGLEQGSGAVREASADRDALNHGPPVQDSYISSEHCYQKPRTYYPAVEQRLVVETRPSELEDSLRSTEDLLALEHCYGGPLDPEWGKIHPSLQFDQASHTKADCCKKLCLESGCEDRIEKMEAGEADGHLQQQWQMNLLEHIEALQEEVTHRMDFIEKELDVLESWLDCTGELEPPEPLARLPQLKHRVKQLLAELAKVQQIALCCST</sequence>
<dbReference type="GeneTree" id="ENSGT00940000156477"/>